<evidence type="ECO:0000313" key="3">
    <source>
        <dbReference type="Proteomes" id="UP001152622"/>
    </source>
</evidence>
<feature type="compositionally biased region" description="Pro residues" evidence="1">
    <location>
        <begin position="102"/>
        <end position="111"/>
    </location>
</feature>
<dbReference type="Proteomes" id="UP001152622">
    <property type="component" value="Chromosome 20"/>
</dbReference>
<protein>
    <submittedName>
        <fullName evidence="2">Uncharacterized protein</fullName>
    </submittedName>
</protein>
<dbReference type="AlphaFoldDB" id="A0A9Q1ID50"/>
<evidence type="ECO:0000313" key="2">
    <source>
        <dbReference type="EMBL" id="KAJ8336150.1"/>
    </source>
</evidence>
<reference evidence="2" key="1">
    <citation type="journal article" date="2023" name="Science">
        <title>Genome structures resolve the early diversification of teleost fishes.</title>
        <authorList>
            <person name="Parey E."/>
            <person name="Louis A."/>
            <person name="Montfort J."/>
            <person name="Bouchez O."/>
            <person name="Roques C."/>
            <person name="Iampietro C."/>
            <person name="Lluch J."/>
            <person name="Castinel A."/>
            <person name="Donnadieu C."/>
            <person name="Desvignes T."/>
            <person name="Floi Bucao C."/>
            <person name="Jouanno E."/>
            <person name="Wen M."/>
            <person name="Mejri S."/>
            <person name="Dirks R."/>
            <person name="Jansen H."/>
            <person name="Henkel C."/>
            <person name="Chen W.J."/>
            <person name="Zahm M."/>
            <person name="Cabau C."/>
            <person name="Klopp C."/>
            <person name="Thompson A.W."/>
            <person name="Robinson-Rechavi M."/>
            <person name="Braasch I."/>
            <person name="Lecointre G."/>
            <person name="Bobe J."/>
            <person name="Postlethwait J.H."/>
            <person name="Berthelot C."/>
            <person name="Roest Crollius H."/>
            <person name="Guiguen Y."/>
        </authorList>
    </citation>
    <scope>NUCLEOTIDE SEQUENCE</scope>
    <source>
        <strain evidence="2">WJC10195</strain>
    </source>
</reference>
<evidence type="ECO:0000256" key="1">
    <source>
        <dbReference type="SAM" id="MobiDB-lite"/>
    </source>
</evidence>
<dbReference type="OrthoDB" id="10253954at2759"/>
<proteinExistence type="predicted"/>
<gene>
    <name evidence="2" type="ORF">SKAU_G00394930</name>
</gene>
<name>A0A9Q1ID50_SYNKA</name>
<keyword evidence="3" id="KW-1185">Reference proteome</keyword>
<organism evidence="2 3">
    <name type="scientific">Synaphobranchus kaupii</name>
    <name type="common">Kaup's arrowtooth eel</name>
    <dbReference type="NCBI Taxonomy" id="118154"/>
    <lineage>
        <taxon>Eukaryota</taxon>
        <taxon>Metazoa</taxon>
        <taxon>Chordata</taxon>
        <taxon>Craniata</taxon>
        <taxon>Vertebrata</taxon>
        <taxon>Euteleostomi</taxon>
        <taxon>Actinopterygii</taxon>
        <taxon>Neopterygii</taxon>
        <taxon>Teleostei</taxon>
        <taxon>Anguilliformes</taxon>
        <taxon>Synaphobranchidae</taxon>
        <taxon>Synaphobranchus</taxon>
    </lineage>
</organism>
<comment type="caution">
    <text evidence="2">The sequence shown here is derived from an EMBL/GenBank/DDBJ whole genome shotgun (WGS) entry which is preliminary data.</text>
</comment>
<dbReference type="EMBL" id="JAINUF010000020">
    <property type="protein sequence ID" value="KAJ8336150.1"/>
    <property type="molecule type" value="Genomic_DNA"/>
</dbReference>
<sequence length="117" mass="13071">MDALACEPEEDAWLGITETRRPLMNSMPAAADQHALTEPRPVSVPLCTALPPRRFCGYPGLSDVEDAPDVSRSRTITATMTDRRAPVHYRTRYIFDAKARPRPTPPTPPAPEPKRDY</sequence>
<feature type="region of interest" description="Disordered" evidence="1">
    <location>
        <begin position="94"/>
        <end position="117"/>
    </location>
</feature>
<accession>A0A9Q1ID50</accession>